<feature type="domain" description="Disease resistance protein At4g27190-like leucine-rich repeats" evidence="9">
    <location>
        <begin position="722"/>
        <end position="833"/>
    </location>
</feature>
<dbReference type="EMBL" id="JAWXYG010000003">
    <property type="protein sequence ID" value="KAK4278658.1"/>
    <property type="molecule type" value="Genomic_DNA"/>
</dbReference>
<dbReference type="Gene3D" id="1.10.8.430">
    <property type="entry name" value="Helical domain of apoptotic protease-activating factors"/>
    <property type="match status" value="1"/>
</dbReference>
<comment type="caution">
    <text evidence="10">The sequence shown here is derived from an EMBL/GenBank/DDBJ whole genome shotgun (WGS) entry which is preliminary data.</text>
</comment>
<dbReference type="InterPro" id="IPR057135">
    <property type="entry name" value="At4g27190-like_LRR"/>
</dbReference>
<dbReference type="Gene3D" id="1.10.10.10">
    <property type="entry name" value="Winged helix-like DNA-binding domain superfamily/Winged helix DNA-binding domain"/>
    <property type="match status" value="1"/>
</dbReference>
<feature type="domain" description="NB-ARC" evidence="8">
    <location>
        <begin position="167"/>
        <end position="316"/>
    </location>
</feature>
<keyword evidence="2" id="KW-0433">Leucine-rich repeat</keyword>
<evidence type="ECO:0000256" key="4">
    <source>
        <dbReference type="ARBA" id="ARBA00022741"/>
    </source>
</evidence>
<dbReference type="Pfam" id="PF00931">
    <property type="entry name" value="NB-ARC"/>
    <property type="match status" value="1"/>
</dbReference>
<keyword evidence="3" id="KW-0677">Repeat</keyword>
<dbReference type="GO" id="GO:0006952">
    <property type="term" value="P:defense response"/>
    <property type="evidence" value="ECO:0007669"/>
    <property type="project" value="UniProtKB-KW"/>
</dbReference>
<evidence type="ECO:0000256" key="5">
    <source>
        <dbReference type="ARBA" id="ARBA00022821"/>
    </source>
</evidence>
<dbReference type="PANTHER" id="PTHR33463:SF183">
    <property type="entry name" value="NB-ARC DOMAIN DISEASE RESISTANCE PROTEIN"/>
    <property type="match status" value="1"/>
</dbReference>
<keyword evidence="7" id="KW-0175">Coiled coil</keyword>
<evidence type="ECO:0000256" key="1">
    <source>
        <dbReference type="ARBA" id="ARBA00008894"/>
    </source>
</evidence>
<evidence type="ECO:0000256" key="6">
    <source>
        <dbReference type="ARBA" id="ARBA00022840"/>
    </source>
</evidence>
<sequence>MDVVVSIVTNILNKLVDEATLQVSYPFHFNKYVKELETEKENLQSKVQEVLDRAKDAKKKTHKVVSEVEKWLNEADFLMAKVVELQEKTNKRNKISCLKRCPNLISCYNSAKQIEQKTNEIKKHNQVKFLEFSRLATLKGMDYFSSQDFVHFDSRKVVYDDLLMALKYDKNHMIGLYGMGGSEKTTLVKEVGREAKMFFDKVLFVVVSNTFDVRKIQRQIADQLSFELKEEEKLERARRLFMRLTSGERFLIILDDVWEKLDFMDIGIPVANNQMGCTIVLTTRKFHVCEWVSCQKIIHLKGLNEDESWALFQKYAGLLDDLSNNLKDVAQNITKVCDGLPIAIAAVANTLKNKPYHEWVEALKILRNPSWIDIEEGLKSTYRCLRLSYDNLENEAVKSLFLLCSVYPEDYEIPIDELTIIGLGLGLVGEIPSYWAKTQLINKAIKKLVGSCLLLKYEDGNHVKMHDLVRDVALWIAQKEKKLIMGQLKEDTIMKALEIRYLWLEEVDKCPNKLNCSELEFLHISIYSEPYVTIPNDFFNGMEKLRVLFLENPTDQEDLVLQWPISFNLLSNLCCLMLYCWVLGDISFIGSLERLESLTIWDCSFDELPKCTIQQQKLRLLDLRSCEIQRSPFEVMGRCSQLEVLYFCGNSGIDREDQNKNSAEFFDKISTTASALESYCIHFSTTDEDFGLHKCLWYCNSFVARSLYVEDFDNCISIATSKDMMRRAKTLSLRGIPKSWKNIIPNLWQTIGGMNELTHLAIHDSDGIECVMGHANNISQVGIISNLTYLTLSQVKHLKTLYGGQPLQGLFANVENLRIESCDSLEHILTEDVKEIVGESENHSYENAFPRLKTLETRNCQQLEYLVPISFAKSLAHLETLHVVGNDKLRSGFGQSLYEHLHKNKPQIIEFSALENLLLEDMPNITSICPENYHPTWPSLKLLQLDNCPQLNIKSINHWVASDGLKWQDIQMSSEEIAKVVVAPLKTLRGLYLYNDEVEVVFDVE</sequence>
<dbReference type="SUPFAM" id="SSF52540">
    <property type="entry name" value="P-loop containing nucleoside triphosphate hydrolases"/>
    <property type="match status" value="1"/>
</dbReference>
<dbReference type="InterPro" id="IPR042197">
    <property type="entry name" value="Apaf_helical"/>
</dbReference>
<dbReference type="Pfam" id="PF23247">
    <property type="entry name" value="LRR_RPS2"/>
    <property type="match status" value="2"/>
</dbReference>
<comment type="similarity">
    <text evidence="1">Belongs to the disease resistance NB-LRR family.</text>
</comment>
<evidence type="ECO:0000313" key="10">
    <source>
        <dbReference type="EMBL" id="KAK4278658.1"/>
    </source>
</evidence>
<dbReference type="Gene3D" id="3.80.10.10">
    <property type="entry name" value="Ribonuclease Inhibitor"/>
    <property type="match status" value="2"/>
</dbReference>
<dbReference type="GO" id="GO:0005524">
    <property type="term" value="F:ATP binding"/>
    <property type="evidence" value="ECO:0007669"/>
    <property type="project" value="UniProtKB-KW"/>
</dbReference>
<dbReference type="Gene3D" id="3.40.50.300">
    <property type="entry name" value="P-loop containing nucleotide triphosphate hydrolases"/>
    <property type="match status" value="1"/>
</dbReference>
<organism evidence="10 11">
    <name type="scientific">Acacia crassicarpa</name>
    <name type="common">northern wattle</name>
    <dbReference type="NCBI Taxonomy" id="499986"/>
    <lineage>
        <taxon>Eukaryota</taxon>
        <taxon>Viridiplantae</taxon>
        <taxon>Streptophyta</taxon>
        <taxon>Embryophyta</taxon>
        <taxon>Tracheophyta</taxon>
        <taxon>Spermatophyta</taxon>
        <taxon>Magnoliopsida</taxon>
        <taxon>eudicotyledons</taxon>
        <taxon>Gunneridae</taxon>
        <taxon>Pentapetalae</taxon>
        <taxon>rosids</taxon>
        <taxon>fabids</taxon>
        <taxon>Fabales</taxon>
        <taxon>Fabaceae</taxon>
        <taxon>Caesalpinioideae</taxon>
        <taxon>mimosoid clade</taxon>
        <taxon>Acacieae</taxon>
        <taxon>Acacia</taxon>
    </lineage>
</organism>
<accession>A0AAE1TAW5</accession>
<dbReference type="InterPro" id="IPR027417">
    <property type="entry name" value="P-loop_NTPase"/>
</dbReference>
<evidence type="ECO:0000259" key="8">
    <source>
        <dbReference type="Pfam" id="PF00931"/>
    </source>
</evidence>
<dbReference type="SUPFAM" id="SSF52058">
    <property type="entry name" value="L domain-like"/>
    <property type="match status" value="1"/>
</dbReference>
<reference evidence="10" key="1">
    <citation type="submission" date="2023-10" db="EMBL/GenBank/DDBJ databases">
        <title>Chromosome-level genome of the transformable northern wattle, Acacia crassicarpa.</title>
        <authorList>
            <person name="Massaro I."/>
            <person name="Sinha N.R."/>
            <person name="Poethig S."/>
            <person name="Leichty A.R."/>
        </authorList>
    </citation>
    <scope>NUCLEOTIDE SEQUENCE</scope>
    <source>
        <strain evidence="10">Acra3RX</strain>
        <tissue evidence="10">Leaf</tissue>
    </source>
</reference>
<dbReference type="FunFam" id="3.40.50.300:FF:001091">
    <property type="entry name" value="Probable disease resistance protein At1g61300"/>
    <property type="match status" value="1"/>
</dbReference>
<dbReference type="InterPro" id="IPR032675">
    <property type="entry name" value="LRR_dom_sf"/>
</dbReference>
<evidence type="ECO:0000313" key="11">
    <source>
        <dbReference type="Proteomes" id="UP001293593"/>
    </source>
</evidence>
<evidence type="ECO:0000256" key="2">
    <source>
        <dbReference type="ARBA" id="ARBA00022614"/>
    </source>
</evidence>
<evidence type="ECO:0008006" key="12">
    <source>
        <dbReference type="Google" id="ProtNLM"/>
    </source>
</evidence>
<dbReference type="GO" id="GO:0043531">
    <property type="term" value="F:ADP binding"/>
    <property type="evidence" value="ECO:0007669"/>
    <property type="project" value="InterPro"/>
</dbReference>
<dbReference type="PANTHER" id="PTHR33463">
    <property type="entry name" value="NB-ARC DOMAIN-CONTAINING PROTEIN-RELATED"/>
    <property type="match status" value="1"/>
</dbReference>
<dbReference type="AlphaFoldDB" id="A0AAE1TAW5"/>
<feature type="domain" description="Disease resistance protein At4g27190-like leucine-rich repeats" evidence="9">
    <location>
        <begin position="840"/>
        <end position="952"/>
    </location>
</feature>
<feature type="coiled-coil region" evidence="7">
    <location>
        <begin position="33"/>
        <end position="88"/>
    </location>
</feature>
<keyword evidence="6" id="KW-0067">ATP-binding</keyword>
<dbReference type="PRINTS" id="PR00364">
    <property type="entry name" value="DISEASERSIST"/>
</dbReference>
<dbReference type="InterPro" id="IPR002182">
    <property type="entry name" value="NB-ARC"/>
</dbReference>
<name>A0AAE1TAW5_9FABA</name>
<protein>
    <recommendedName>
        <fullName evidence="12">Disease resistance protein</fullName>
    </recommendedName>
</protein>
<keyword evidence="4" id="KW-0547">Nucleotide-binding</keyword>
<keyword evidence="11" id="KW-1185">Reference proteome</keyword>
<keyword evidence="5" id="KW-0611">Plant defense</keyword>
<dbReference type="InterPro" id="IPR036388">
    <property type="entry name" value="WH-like_DNA-bd_sf"/>
</dbReference>
<evidence type="ECO:0000256" key="3">
    <source>
        <dbReference type="ARBA" id="ARBA00022737"/>
    </source>
</evidence>
<proteinExistence type="inferred from homology"/>
<evidence type="ECO:0000259" key="9">
    <source>
        <dbReference type="Pfam" id="PF23247"/>
    </source>
</evidence>
<gene>
    <name evidence="10" type="ORF">QN277_016478</name>
</gene>
<evidence type="ECO:0000256" key="7">
    <source>
        <dbReference type="SAM" id="Coils"/>
    </source>
</evidence>
<dbReference type="Proteomes" id="UP001293593">
    <property type="component" value="Unassembled WGS sequence"/>
</dbReference>
<dbReference type="InterPro" id="IPR050905">
    <property type="entry name" value="Plant_NBS-LRR"/>
</dbReference>